<organism evidence="10 11">
    <name type="scientific">Haliangium ochraceum (strain DSM 14365 / JCM 11303 / SMP-2)</name>
    <dbReference type="NCBI Taxonomy" id="502025"/>
    <lineage>
        <taxon>Bacteria</taxon>
        <taxon>Pseudomonadati</taxon>
        <taxon>Myxococcota</taxon>
        <taxon>Polyangia</taxon>
        <taxon>Haliangiales</taxon>
        <taxon>Kofleriaceae</taxon>
        <taxon>Haliangium</taxon>
    </lineage>
</organism>
<dbReference type="InterPro" id="IPR011764">
    <property type="entry name" value="Biotin_carboxylation_dom"/>
</dbReference>
<reference evidence="10 11" key="1">
    <citation type="journal article" date="2010" name="Stand. Genomic Sci.">
        <title>Complete genome sequence of Haliangium ochraceum type strain (SMP-2).</title>
        <authorList>
            <consortium name="US DOE Joint Genome Institute (JGI-PGF)"/>
            <person name="Ivanova N."/>
            <person name="Daum C."/>
            <person name="Lang E."/>
            <person name="Abt B."/>
            <person name="Kopitz M."/>
            <person name="Saunders E."/>
            <person name="Lapidus A."/>
            <person name="Lucas S."/>
            <person name="Glavina Del Rio T."/>
            <person name="Nolan M."/>
            <person name="Tice H."/>
            <person name="Copeland A."/>
            <person name="Cheng J.F."/>
            <person name="Chen F."/>
            <person name="Bruce D."/>
            <person name="Goodwin L."/>
            <person name="Pitluck S."/>
            <person name="Mavromatis K."/>
            <person name="Pati A."/>
            <person name="Mikhailova N."/>
            <person name="Chen A."/>
            <person name="Palaniappan K."/>
            <person name="Land M."/>
            <person name="Hauser L."/>
            <person name="Chang Y.J."/>
            <person name="Jeffries C.D."/>
            <person name="Detter J.C."/>
            <person name="Brettin T."/>
            <person name="Rohde M."/>
            <person name="Goker M."/>
            <person name="Bristow J."/>
            <person name="Markowitz V."/>
            <person name="Eisen J.A."/>
            <person name="Hugenholtz P."/>
            <person name="Kyrpides N.C."/>
            <person name="Klenk H.P."/>
        </authorList>
    </citation>
    <scope>NUCLEOTIDE SEQUENCE [LARGE SCALE GENOMIC DNA]</scope>
    <source>
        <strain evidence="11">DSM 14365 / CIP 107738 / JCM 11303 / AJ 13395 / SMP-2</strain>
    </source>
</reference>
<dbReference type="Proteomes" id="UP000001880">
    <property type="component" value="Chromosome"/>
</dbReference>
<feature type="domain" description="Biotin carboxylation" evidence="9">
    <location>
        <begin position="3"/>
        <end position="448"/>
    </location>
</feature>
<keyword evidence="5" id="KW-0092">Biotin</keyword>
<dbReference type="InterPro" id="IPR000089">
    <property type="entry name" value="Biotin_lipoyl"/>
</dbReference>
<dbReference type="Pfam" id="PF00364">
    <property type="entry name" value="Biotin_lipoyl"/>
    <property type="match status" value="1"/>
</dbReference>
<dbReference type="OrthoDB" id="9769961at2"/>
<dbReference type="InterPro" id="IPR011053">
    <property type="entry name" value="Single_hybrid_motif"/>
</dbReference>
<dbReference type="InterPro" id="IPR001882">
    <property type="entry name" value="Biotin_BS"/>
</dbReference>
<dbReference type="CDD" id="cd06850">
    <property type="entry name" value="biotinyl_domain"/>
    <property type="match status" value="1"/>
</dbReference>
<evidence type="ECO:0000256" key="3">
    <source>
        <dbReference type="ARBA" id="ARBA00022741"/>
    </source>
</evidence>
<evidence type="ECO:0000313" key="11">
    <source>
        <dbReference type="Proteomes" id="UP000001880"/>
    </source>
</evidence>
<evidence type="ECO:0000256" key="5">
    <source>
        <dbReference type="ARBA" id="ARBA00023267"/>
    </source>
</evidence>
<dbReference type="EMBL" id="CP001804">
    <property type="protein sequence ID" value="ACY14405.1"/>
    <property type="molecule type" value="Genomic_DNA"/>
</dbReference>
<feature type="domain" description="Lipoyl-binding" evidence="7">
    <location>
        <begin position="613"/>
        <end position="688"/>
    </location>
</feature>
<dbReference type="FunFam" id="3.40.50.20:FF:000010">
    <property type="entry name" value="Propionyl-CoA carboxylase subunit alpha"/>
    <property type="match status" value="1"/>
</dbReference>
<dbReference type="GO" id="GO:0005524">
    <property type="term" value="F:ATP binding"/>
    <property type="evidence" value="ECO:0007669"/>
    <property type="project" value="UniProtKB-UniRule"/>
</dbReference>
<dbReference type="PROSITE" id="PS50975">
    <property type="entry name" value="ATP_GRASP"/>
    <property type="match status" value="1"/>
</dbReference>
<dbReference type="FunFam" id="3.30.470.20:FF:000028">
    <property type="entry name" value="Methylcrotonoyl-CoA carboxylase subunit alpha, mitochondrial"/>
    <property type="match status" value="1"/>
</dbReference>
<dbReference type="Pfam" id="PF02786">
    <property type="entry name" value="CPSase_L_D2"/>
    <property type="match status" value="1"/>
</dbReference>
<dbReference type="PROSITE" id="PS00867">
    <property type="entry name" value="CPSASE_2"/>
    <property type="match status" value="1"/>
</dbReference>
<dbReference type="Pfam" id="PF02785">
    <property type="entry name" value="Biotin_carb_C"/>
    <property type="match status" value="1"/>
</dbReference>
<dbReference type="AlphaFoldDB" id="D0LYT5"/>
<comment type="cofactor">
    <cofactor evidence="1">
        <name>biotin</name>
        <dbReference type="ChEBI" id="CHEBI:57586"/>
    </cofactor>
</comment>
<dbReference type="SUPFAM" id="SSF52440">
    <property type="entry name" value="PreATP-grasp domain"/>
    <property type="match status" value="1"/>
</dbReference>
<dbReference type="SUPFAM" id="SSF51230">
    <property type="entry name" value="Single hybrid motif"/>
    <property type="match status" value="1"/>
</dbReference>
<sequence length="700" mass="74086">MKPLRTILVANRGEIAVRILRTCRRMGLATVAVFSDADEDAPHVEAADEAVRLGPAPAAESYLDHERVLAAAAATGADAIHPGYGFLSENAAFARACGERGVVFIGPSAEVIAQLGSKREAKRAAAAAGVPVVPGYDGDEQETEALAARVRELGGPILVKASAGGGGKGMRIVRPGEDASAAIDAARREAQSAFGDATLLLERYIERPRHVEIQILGDAHGNVVHLYERECSIQRRHQKIIEEAPAVGEELRARMGAAAVAVARAVGYQNAGTVEFIVAPDGAFYFLEVNTRLQVEHPVTECVTGLDLVREQIRIAAGEPLALGELPLRGAAIECRLYAEDADNQFLPAIGRVVDWHLPERLAEFAGVRVDAGVRAGQDIGVHYDPMLAKIISHAPTRAEAAARLARYLREMSVQGVVTNRAFLVRVLEHPAFLAGEVHTHFLAEHAEALRADSEPGAGDARVREAAIAAALVAHERRRSDRSLLPALEPGFRNNRFADELVCYAAGARRVEVRYGNLGGGRFRVHAAIVAADSQDSADASAEAASEPSVVRVLRCADTELRLEDAEGVRRSFRVVAGATDGIPGSGERPPRWFVHTLAGDVALSEEPRFPSERAAAQPGSLSAPMPGRIIAVHVSEGDAVRAGQTLLVLEAMKMEHALVAPGDGTLSSLAAAVGDQVDAGDVLAVVAPHADDASTSDDA</sequence>
<dbReference type="InterPro" id="IPR011054">
    <property type="entry name" value="Rudment_hybrid_motif"/>
</dbReference>
<evidence type="ECO:0000313" key="10">
    <source>
        <dbReference type="EMBL" id="ACY14405.1"/>
    </source>
</evidence>
<dbReference type="eggNOG" id="COG4770">
    <property type="taxonomic scope" value="Bacteria"/>
</dbReference>
<dbReference type="GO" id="GO:0046872">
    <property type="term" value="F:metal ion binding"/>
    <property type="evidence" value="ECO:0007669"/>
    <property type="project" value="InterPro"/>
</dbReference>
<keyword evidence="2" id="KW-0436">Ligase</keyword>
<dbReference type="InterPro" id="IPR005482">
    <property type="entry name" value="Biotin_COase_C"/>
</dbReference>
<accession>D0LYT5</accession>
<dbReference type="PROSITE" id="PS50979">
    <property type="entry name" value="BC"/>
    <property type="match status" value="1"/>
</dbReference>
<dbReference type="HOGENOM" id="CLU_000395_3_3_7"/>
<keyword evidence="4 6" id="KW-0067">ATP-binding</keyword>
<evidence type="ECO:0000256" key="2">
    <source>
        <dbReference type="ARBA" id="ARBA00022598"/>
    </source>
</evidence>
<dbReference type="GO" id="GO:0016874">
    <property type="term" value="F:ligase activity"/>
    <property type="evidence" value="ECO:0007669"/>
    <property type="project" value="UniProtKB-KW"/>
</dbReference>
<keyword evidence="11" id="KW-1185">Reference proteome</keyword>
<gene>
    <name evidence="10" type="ordered locus">Hoch_1857</name>
</gene>
<evidence type="ECO:0000256" key="6">
    <source>
        <dbReference type="PROSITE-ProRule" id="PRU00409"/>
    </source>
</evidence>
<dbReference type="InterPro" id="IPR011761">
    <property type="entry name" value="ATP-grasp"/>
</dbReference>
<dbReference type="InterPro" id="IPR050856">
    <property type="entry name" value="Biotin_carboxylase_complex"/>
</dbReference>
<dbReference type="Gene3D" id="2.40.50.100">
    <property type="match status" value="1"/>
</dbReference>
<dbReference type="FunFam" id="2.40.50.100:FF:000003">
    <property type="entry name" value="Acetyl-CoA carboxylase biotin carboxyl carrier protein"/>
    <property type="match status" value="1"/>
</dbReference>
<feature type="domain" description="ATP-grasp" evidence="8">
    <location>
        <begin position="122"/>
        <end position="317"/>
    </location>
</feature>
<evidence type="ECO:0000259" key="7">
    <source>
        <dbReference type="PROSITE" id="PS50968"/>
    </source>
</evidence>
<name>D0LYT5_HALO1</name>
<dbReference type="PROSITE" id="PS00188">
    <property type="entry name" value="BIOTIN"/>
    <property type="match status" value="1"/>
</dbReference>
<dbReference type="STRING" id="502025.Hoch_1857"/>
<keyword evidence="3 6" id="KW-0547">Nucleotide-binding</keyword>
<evidence type="ECO:0000256" key="1">
    <source>
        <dbReference type="ARBA" id="ARBA00001953"/>
    </source>
</evidence>
<dbReference type="Pfam" id="PF00289">
    <property type="entry name" value="Biotin_carb_N"/>
    <property type="match status" value="1"/>
</dbReference>
<dbReference type="Gene3D" id="3.30.470.20">
    <property type="entry name" value="ATP-grasp fold, B domain"/>
    <property type="match status" value="1"/>
</dbReference>
<dbReference type="InterPro" id="IPR005479">
    <property type="entry name" value="CPAse_ATP-bd"/>
</dbReference>
<evidence type="ECO:0000256" key="4">
    <source>
        <dbReference type="ARBA" id="ARBA00022840"/>
    </source>
</evidence>
<dbReference type="SMART" id="SM00878">
    <property type="entry name" value="Biotin_carb_C"/>
    <property type="match status" value="1"/>
</dbReference>
<dbReference type="SUPFAM" id="SSF51246">
    <property type="entry name" value="Rudiment single hybrid motif"/>
    <property type="match status" value="1"/>
</dbReference>
<dbReference type="PANTHER" id="PTHR18866:SF33">
    <property type="entry name" value="METHYLCROTONOYL-COA CARBOXYLASE SUBUNIT ALPHA, MITOCHONDRIAL-RELATED"/>
    <property type="match status" value="1"/>
</dbReference>
<dbReference type="PANTHER" id="PTHR18866">
    <property type="entry name" value="CARBOXYLASE:PYRUVATE/ACETYL-COA/PROPIONYL-COA CARBOXYLASE"/>
    <property type="match status" value="1"/>
</dbReference>
<evidence type="ECO:0000259" key="8">
    <source>
        <dbReference type="PROSITE" id="PS50975"/>
    </source>
</evidence>
<dbReference type="SUPFAM" id="SSF56059">
    <property type="entry name" value="Glutathione synthetase ATP-binding domain-like"/>
    <property type="match status" value="1"/>
</dbReference>
<proteinExistence type="predicted"/>
<evidence type="ECO:0000259" key="9">
    <source>
        <dbReference type="PROSITE" id="PS50979"/>
    </source>
</evidence>
<protein>
    <submittedName>
        <fullName evidence="10">Carbamoyl-phosphate synthase L chain ATP-binding protein</fullName>
    </submittedName>
</protein>
<dbReference type="PROSITE" id="PS50968">
    <property type="entry name" value="BIOTINYL_LIPOYL"/>
    <property type="match status" value="1"/>
</dbReference>
<dbReference type="InterPro" id="IPR005481">
    <property type="entry name" value="BC-like_N"/>
</dbReference>
<dbReference type="RefSeq" id="WP_012827013.1">
    <property type="nucleotide sequence ID" value="NC_013440.1"/>
</dbReference>
<dbReference type="KEGG" id="hoh:Hoch_1857"/>
<dbReference type="InterPro" id="IPR016185">
    <property type="entry name" value="PreATP-grasp_dom_sf"/>
</dbReference>